<dbReference type="InterPro" id="IPR025392">
    <property type="entry name" value="DUF4124"/>
</dbReference>
<accession>A0A177ND98</accession>
<dbReference type="STRING" id="980561.A1359_00545"/>
<feature type="coiled-coil region" evidence="1">
    <location>
        <begin position="56"/>
        <end position="100"/>
    </location>
</feature>
<dbReference type="RefSeq" id="WP_066982260.1">
    <property type="nucleotide sequence ID" value="NZ_LUUI01000102.1"/>
</dbReference>
<keyword evidence="2" id="KW-0732">Signal</keyword>
<proteinExistence type="predicted"/>
<feature type="chain" id="PRO_5008069018" description="DUF4124 domain-containing protein" evidence="2">
    <location>
        <begin position="19"/>
        <end position="195"/>
    </location>
</feature>
<dbReference type="Proteomes" id="UP000078476">
    <property type="component" value="Unassembled WGS sequence"/>
</dbReference>
<dbReference type="EMBL" id="LUUI01000102">
    <property type="protein sequence ID" value="OAI15413.1"/>
    <property type="molecule type" value="Genomic_DNA"/>
</dbReference>
<feature type="domain" description="DUF4124" evidence="3">
    <location>
        <begin position="7"/>
        <end position="59"/>
    </location>
</feature>
<comment type="caution">
    <text evidence="4">The sequence shown here is derived from an EMBL/GenBank/DDBJ whole genome shotgun (WGS) entry which is preliminary data.</text>
</comment>
<evidence type="ECO:0000256" key="1">
    <source>
        <dbReference type="SAM" id="Coils"/>
    </source>
</evidence>
<dbReference type="AlphaFoldDB" id="A0A177ND98"/>
<evidence type="ECO:0000259" key="3">
    <source>
        <dbReference type="Pfam" id="PF13511"/>
    </source>
</evidence>
<organism evidence="4 5">
    <name type="scientific">Methylomonas lenta</name>
    <dbReference type="NCBI Taxonomy" id="980561"/>
    <lineage>
        <taxon>Bacteria</taxon>
        <taxon>Pseudomonadati</taxon>
        <taxon>Pseudomonadota</taxon>
        <taxon>Gammaproteobacteria</taxon>
        <taxon>Methylococcales</taxon>
        <taxon>Methylococcaceae</taxon>
        <taxon>Methylomonas</taxon>
    </lineage>
</organism>
<keyword evidence="1" id="KW-0175">Coiled coil</keyword>
<dbReference type="OrthoDB" id="5573178at2"/>
<name>A0A177ND98_9GAMM</name>
<dbReference type="Pfam" id="PF13511">
    <property type="entry name" value="DUF4124"/>
    <property type="match status" value="1"/>
</dbReference>
<keyword evidence="5" id="KW-1185">Reference proteome</keyword>
<feature type="signal peptide" evidence="2">
    <location>
        <begin position="1"/>
        <end position="18"/>
    </location>
</feature>
<evidence type="ECO:0000313" key="4">
    <source>
        <dbReference type="EMBL" id="OAI15413.1"/>
    </source>
</evidence>
<gene>
    <name evidence="4" type="ORF">A1359_00545</name>
</gene>
<reference evidence="4 5" key="1">
    <citation type="submission" date="2016-03" db="EMBL/GenBank/DDBJ databases">
        <authorList>
            <person name="Ploux O."/>
        </authorList>
    </citation>
    <scope>NUCLEOTIDE SEQUENCE [LARGE SCALE GENOMIC DNA]</scope>
    <source>
        <strain evidence="4 5">R-45370</strain>
    </source>
</reference>
<protein>
    <recommendedName>
        <fullName evidence="3">DUF4124 domain-containing protein</fullName>
    </recommendedName>
</protein>
<evidence type="ECO:0000256" key="2">
    <source>
        <dbReference type="SAM" id="SignalP"/>
    </source>
</evidence>
<evidence type="ECO:0000313" key="5">
    <source>
        <dbReference type="Proteomes" id="UP000078476"/>
    </source>
</evidence>
<sequence length="195" mass="21808">MKNRILLLAICLSSNSWAGVYKCTDADGHTDYQSSPCTEQHKAVQINTKTGGKVDLNEQEAAQAHAAEEKNQQQAQQQAEEQARMEAIAQRKQLSRAESELTQAMIKKNPTQFSAYAIPPYDPDKLPKFVSQFEDRLPEIEKLRRIGAQKALATGKCQRVEADELNAKSTKDQLVLLINCSSGASYYFNESELKE</sequence>